<reference evidence="2 3" key="1">
    <citation type="submission" date="2019-06" db="EMBL/GenBank/DDBJ databases">
        <authorList>
            <person name="Livingstone P."/>
            <person name="Whitworth D."/>
        </authorList>
    </citation>
    <scope>NUCLEOTIDE SEQUENCE [LARGE SCALE GENOMIC DNA]</scope>
    <source>
        <strain evidence="2 3">AM401</strain>
    </source>
</reference>
<keyword evidence="1" id="KW-1133">Transmembrane helix</keyword>
<keyword evidence="1" id="KW-0472">Membrane</keyword>
<keyword evidence="1" id="KW-0812">Transmembrane</keyword>
<protein>
    <submittedName>
        <fullName evidence="2">Uncharacterized protein</fullName>
    </submittedName>
</protein>
<dbReference type="OrthoDB" id="5383389at2"/>
<keyword evidence="3" id="KW-1185">Reference proteome</keyword>
<dbReference type="EMBL" id="VIFM01000007">
    <property type="protein sequence ID" value="TQF17463.1"/>
    <property type="molecule type" value="Genomic_DNA"/>
</dbReference>
<organism evidence="2 3">
    <name type="scientific">Myxococcus llanfairpwllgwyngyllgogerychwyrndrobwllllantysiliogogogochensis</name>
    <dbReference type="NCBI Taxonomy" id="2590453"/>
    <lineage>
        <taxon>Bacteria</taxon>
        <taxon>Pseudomonadati</taxon>
        <taxon>Myxococcota</taxon>
        <taxon>Myxococcia</taxon>
        <taxon>Myxococcales</taxon>
        <taxon>Cystobacterineae</taxon>
        <taxon>Myxococcaceae</taxon>
        <taxon>Myxococcus</taxon>
    </lineage>
</organism>
<gene>
    <name evidence="2" type="ORF">FJV41_03210</name>
</gene>
<dbReference type="Proteomes" id="UP000315369">
    <property type="component" value="Unassembled WGS sequence"/>
</dbReference>
<feature type="transmembrane region" description="Helical" evidence="1">
    <location>
        <begin position="7"/>
        <end position="34"/>
    </location>
</feature>
<dbReference type="RefSeq" id="WP_141640905.1">
    <property type="nucleotide sequence ID" value="NZ_VIFM01000007.1"/>
</dbReference>
<proteinExistence type="predicted"/>
<evidence type="ECO:0000256" key="1">
    <source>
        <dbReference type="SAM" id="Phobius"/>
    </source>
</evidence>
<name>A0A540X833_9BACT</name>
<evidence type="ECO:0000313" key="3">
    <source>
        <dbReference type="Proteomes" id="UP000315369"/>
    </source>
</evidence>
<comment type="caution">
    <text evidence="2">The sequence shown here is derived from an EMBL/GenBank/DDBJ whole genome shotgun (WGS) entry which is preliminary data.</text>
</comment>
<evidence type="ECO:0000313" key="2">
    <source>
        <dbReference type="EMBL" id="TQF17463.1"/>
    </source>
</evidence>
<accession>A0A540X833</accession>
<sequence length="152" mass="17274">MMETPSVFLLAATSIPLWLGIPLFVVGLLALALFSSLKGGWFWLARRFRTDEPMPRGAISGVTGRMGWVHYRNSLTVGADEDGLYISMIPVFMPFHPPLFIPWSEIRERKRETPFLSVLTKFDRLEVGPKRTVVRIESLVMDGLGRYLPLPR</sequence>
<dbReference type="AlphaFoldDB" id="A0A540X833"/>